<dbReference type="Proteomes" id="UP001168613">
    <property type="component" value="Unassembled WGS sequence"/>
</dbReference>
<evidence type="ECO:0000256" key="6">
    <source>
        <dbReference type="ARBA" id="ARBA00023239"/>
    </source>
</evidence>
<proteinExistence type="inferred from homology"/>
<dbReference type="EMBL" id="JAJHNU010000001">
    <property type="protein sequence ID" value="MDN4120155.1"/>
    <property type="molecule type" value="Genomic_DNA"/>
</dbReference>
<evidence type="ECO:0000259" key="8">
    <source>
        <dbReference type="Pfam" id="PF16363"/>
    </source>
</evidence>
<dbReference type="NCBIfam" id="TIGR01181">
    <property type="entry name" value="dTDP_gluc_dehyt"/>
    <property type="match status" value="1"/>
</dbReference>
<evidence type="ECO:0000256" key="5">
    <source>
        <dbReference type="ARBA" id="ARBA00023027"/>
    </source>
</evidence>
<dbReference type="EC" id="4.2.1.46" evidence="4 7"/>
<comment type="catalytic activity">
    <reaction evidence="1 7">
        <text>dTDP-alpha-D-glucose = dTDP-4-dehydro-6-deoxy-alpha-D-glucose + H2O</text>
        <dbReference type="Rhea" id="RHEA:17221"/>
        <dbReference type="ChEBI" id="CHEBI:15377"/>
        <dbReference type="ChEBI" id="CHEBI:57477"/>
        <dbReference type="ChEBI" id="CHEBI:57649"/>
        <dbReference type="EC" id="4.2.1.46"/>
    </reaction>
</comment>
<comment type="similarity">
    <text evidence="3 7">Belongs to the NAD(P)-dependent epimerase/dehydratase family. dTDP-glucose dehydratase subfamily.</text>
</comment>
<evidence type="ECO:0000313" key="9">
    <source>
        <dbReference type="EMBL" id="MDN4120155.1"/>
    </source>
</evidence>
<dbReference type="PANTHER" id="PTHR43000">
    <property type="entry name" value="DTDP-D-GLUCOSE 4,6-DEHYDRATASE-RELATED"/>
    <property type="match status" value="1"/>
</dbReference>
<dbReference type="Pfam" id="PF16363">
    <property type="entry name" value="GDP_Man_Dehyd"/>
    <property type="match status" value="1"/>
</dbReference>
<evidence type="ECO:0000313" key="10">
    <source>
        <dbReference type="Proteomes" id="UP001168613"/>
    </source>
</evidence>
<keyword evidence="5" id="KW-0520">NAD</keyword>
<dbReference type="InterPro" id="IPR005888">
    <property type="entry name" value="dTDP_Gluc_deHydtase"/>
</dbReference>
<evidence type="ECO:0000256" key="4">
    <source>
        <dbReference type="ARBA" id="ARBA00011990"/>
    </source>
</evidence>
<dbReference type="RefSeq" id="WP_266122512.1">
    <property type="nucleotide sequence ID" value="NZ_JAJHNU010000001.1"/>
</dbReference>
<dbReference type="SUPFAM" id="SSF51735">
    <property type="entry name" value="NAD(P)-binding Rossmann-fold domains"/>
    <property type="match status" value="1"/>
</dbReference>
<comment type="caution">
    <text evidence="9">The sequence shown here is derived from an EMBL/GenBank/DDBJ whole genome shotgun (WGS) entry which is preliminary data.</text>
</comment>
<dbReference type="CDD" id="cd05246">
    <property type="entry name" value="dTDP_GD_SDR_e"/>
    <property type="match status" value="1"/>
</dbReference>
<organism evidence="9 10">
    <name type="scientific">Alcaligenes endophyticus</name>
    <dbReference type="NCBI Taxonomy" id="1929088"/>
    <lineage>
        <taxon>Bacteria</taxon>
        <taxon>Pseudomonadati</taxon>
        <taxon>Pseudomonadota</taxon>
        <taxon>Betaproteobacteria</taxon>
        <taxon>Burkholderiales</taxon>
        <taxon>Alcaligenaceae</taxon>
        <taxon>Alcaligenes</taxon>
    </lineage>
</organism>
<keyword evidence="6 7" id="KW-0456">Lyase</keyword>
<feature type="domain" description="NAD(P)-binding" evidence="8">
    <location>
        <begin position="8"/>
        <end position="329"/>
    </location>
</feature>
<evidence type="ECO:0000256" key="3">
    <source>
        <dbReference type="ARBA" id="ARBA00008178"/>
    </source>
</evidence>
<gene>
    <name evidence="9" type="primary">rfbB</name>
    <name evidence="9" type="ORF">LMS43_02510</name>
</gene>
<dbReference type="InterPro" id="IPR036291">
    <property type="entry name" value="NAD(P)-bd_dom_sf"/>
</dbReference>
<reference evidence="9" key="1">
    <citation type="submission" date="2021-11" db="EMBL/GenBank/DDBJ databases">
        <title>Draft genome sequence of Alcaligenes endophyticus type strain CCUG 75668T.</title>
        <authorList>
            <person name="Salva-Serra F."/>
            <person name="Duran R.E."/>
            <person name="Seeger M."/>
            <person name="Moore E.R.B."/>
            <person name="Jaen-Luchoro D."/>
        </authorList>
    </citation>
    <scope>NUCLEOTIDE SEQUENCE</scope>
    <source>
        <strain evidence="9">CCUG 75668</strain>
    </source>
</reference>
<comment type="cofactor">
    <cofactor evidence="2 7">
        <name>NAD(+)</name>
        <dbReference type="ChEBI" id="CHEBI:57540"/>
    </cofactor>
</comment>
<dbReference type="Gene3D" id="3.40.50.720">
    <property type="entry name" value="NAD(P)-binding Rossmann-like Domain"/>
    <property type="match status" value="1"/>
</dbReference>
<dbReference type="Gene3D" id="3.90.25.10">
    <property type="entry name" value="UDP-galactose 4-epimerase, domain 1"/>
    <property type="match status" value="1"/>
</dbReference>
<keyword evidence="10" id="KW-1185">Reference proteome</keyword>
<evidence type="ECO:0000256" key="7">
    <source>
        <dbReference type="RuleBase" id="RU004473"/>
    </source>
</evidence>
<accession>A0ABT8EG78</accession>
<protein>
    <recommendedName>
        <fullName evidence="4 7">dTDP-glucose 4,6-dehydratase</fullName>
        <ecNumber evidence="4 7">4.2.1.46</ecNumber>
    </recommendedName>
</protein>
<evidence type="ECO:0000256" key="2">
    <source>
        <dbReference type="ARBA" id="ARBA00001911"/>
    </source>
</evidence>
<dbReference type="GO" id="GO:0008460">
    <property type="term" value="F:dTDP-glucose 4,6-dehydratase activity"/>
    <property type="evidence" value="ECO:0007669"/>
    <property type="project" value="UniProtKB-EC"/>
</dbReference>
<sequence>MTPTRKLLITGGAGFIGSALIRHVIQNTSYQILNLDKLTYAASLASVASVKDHPRYQFVQADILDADTLNRILKQYQPDAIIHLAAETHVDRSLDGPGNFIHTNIVGTYTLLEASRAYWQLLPSPRQASFRFHHVSTDEVYGDLQDGAALFLETSPYAPSSPYSASKASADHLVRAWHRSYGLPVTLSTCSNNYGPYQFPEKLIPHIVLNALQGRALPLYGSGKQIRDWLHVNDHAKALVRVLERGQVGETYNIGAHQETQNIDIVHALCDLLNELAPNKPNGVNDYAELIRFVDDRAGHDQRYAVDTRKIEAELDWKPTWEFDAGLRSTVQWYLDHPHWWQPILEHRYQLERLGKPAPERLHTP</sequence>
<evidence type="ECO:0000256" key="1">
    <source>
        <dbReference type="ARBA" id="ARBA00001539"/>
    </source>
</evidence>
<name>A0ABT8EG78_9BURK</name>
<dbReference type="InterPro" id="IPR016040">
    <property type="entry name" value="NAD(P)-bd_dom"/>
</dbReference>